<dbReference type="KEGG" id="pcot:PCOAH_00006270"/>
<feature type="compositionally biased region" description="Low complexity" evidence="1">
    <location>
        <begin position="298"/>
        <end position="335"/>
    </location>
</feature>
<feature type="compositionally biased region" description="Basic and acidic residues" evidence="1">
    <location>
        <begin position="241"/>
        <end position="259"/>
    </location>
</feature>
<accession>A0A1B1DTV7</accession>
<dbReference type="RefSeq" id="XP_019912913.1">
    <property type="nucleotide sequence ID" value="XM_020057437.1"/>
</dbReference>
<feature type="compositionally biased region" description="Acidic residues" evidence="1">
    <location>
        <begin position="499"/>
        <end position="508"/>
    </location>
</feature>
<feature type="region of interest" description="Disordered" evidence="1">
    <location>
        <begin position="484"/>
        <end position="519"/>
    </location>
</feature>
<keyword evidence="2" id="KW-0472">Membrane</keyword>
<feature type="region of interest" description="Disordered" evidence="1">
    <location>
        <begin position="202"/>
        <end position="365"/>
    </location>
</feature>
<feature type="transmembrane region" description="Helical" evidence="2">
    <location>
        <begin position="418"/>
        <end position="444"/>
    </location>
</feature>
<feature type="compositionally biased region" description="Polar residues" evidence="1">
    <location>
        <begin position="509"/>
        <end position="519"/>
    </location>
</feature>
<name>A0A1B1DTV7_9APIC</name>
<dbReference type="OrthoDB" id="389471at2759"/>
<protein>
    <submittedName>
        <fullName evidence="3">KIR-like protein</fullName>
    </submittedName>
</protein>
<evidence type="ECO:0000256" key="1">
    <source>
        <dbReference type="SAM" id="MobiDB-lite"/>
    </source>
</evidence>
<sequence>MSTTNCWWDGSSQSRYQELEKAAVDNGACKGCNRTKKSALEHAVQRYGNMEKEVGNMMNAWCYIHTKEERERSMYCDLFYYWLGEILFREVKNDASVRREAMEKIYEKLQGWKNIVNCTKAFPKVTEDEFKRLKALYHYTQDYSEVEKRIREENSACGEEYKKFLKEANDTYRDRDWNNRCKGPNNRGREYCTKIQEILRTAGGAPKDPSEILPELKGRLTPLESEKLKDATVETPSGQGKEGRKGSVQDGTPRDKEQPQEEIPPAETTQDEAVPLTAPTPPTTITPTSTPAAPPHVETTSEATTPAEGTTSEGTTPSAPEPEGTTPEETATPAPVEKIPAKTPVNSFHGKGDSRGNQNGAEPPVLAPEVQTTQRVTTEAQTTQLEVTETWTSEESSNTAVDLSIGVTEGITIPTTPILFATWVVTVFISIVVLLCKYTSLFCGKKKQSPKSKRRKRRSTIEDELNTSLACSDSATEYFTEGSSIASSTTVDGSAVEVDSMEDNDMEDVSSSSLYSTAS</sequence>
<organism evidence="3 4">
    <name type="scientific">Plasmodium coatneyi</name>
    <dbReference type="NCBI Taxonomy" id="208452"/>
    <lineage>
        <taxon>Eukaryota</taxon>
        <taxon>Sar</taxon>
        <taxon>Alveolata</taxon>
        <taxon>Apicomplexa</taxon>
        <taxon>Aconoidasida</taxon>
        <taxon>Haemosporida</taxon>
        <taxon>Plasmodiidae</taxon>
        <taxon>Plasmodium</taxon>
    </lineage>
</organism>
<dbReference type="VEuPathDB" id="PlasmoDB:PCOAH_00006270"/>
<dbReference type="AlphaFoldDB" id="A0A1B1DTV7"/>
<reference evidence="4" key="1">
    <citation type="submission" date="2016-06" db="EMBL/GenBank/DDBJ databases">
        <title>First high quality genome sequence of Plasmodium coatneyi using continuous long reads from single molecule, real-time sequencing.</title>
        <authorList>
            <person name="Chien J.-T."/>
            <person name="Pakala S.B."/>
            <person name="Geraldo J.A."/>
            <person name="Lapp S.A."/>
            <person name="Barnwell J.W."/>
            <person name="Kissinger J.C."/>
            <person name="Galinski M.R."/>
            <person name="Humphrey J.C."/>
        </authorList>
    </citation>
    <scope>NUCLEOTIDE SEQUENCE [LARGE SCALE GENOMIC DNA]</scope>
    <source>
        <strain evidence="4">Hackeri</strain>
    </source>
</reference>
<dbReference type="EMBL" id="CP016241">
    <property type="protein sequence ID" value="ANQ06218.1"/>
    <property type="molecule type" value="Genomic_DNA"/>
</dbReference>
<dbReference type="InterPro" id="IPR008780">
    <property type="entry name" value="Plasmodium_Vir"/>
</dbReference>
<dbReference type="Pfam" id="PF05795">
    <property type="entry name" value="Plasmodium_Vir"/>
    <property type="match status" value="1"/>
</dbReference>
<keyword evidence="4" id="KW-1185">Reference proteome</keyword>
<keyword evidence="2" id="KW-1133">Transmembrane helix</keyword>
<dbReference type="GeneID" id="30907350"/>
<feature type="compositionally biased region" description="Basic and acidic residues" evidence="1">
    <location>
        <begin position="208"/>
        <end position="232"/>
    </location>
</feature>
<evidence type="ECO:0000313" key="4">
    <source>
        <dbReference type="Proteomes" id="UP000092716"/>
    </source>
</evidence>
<proteinExistence type="predicted"/>
<evidence type="ECO:0000256" key="2">
    <source>
        <dbReference type="SAM" id="Phobius"/>
    </source>
</evidence>
<keyword evidence="2" id="KW-0812">Transmembrane</keyword>
<dbReference type="Proteomes" id="UP000092716">
    <property type="component" value="Chromosome 3"/>
</dbReference>
<evidence type="ECO:0000313" key="3">
    <source>
        <dbReference type="EMBL" id="ANQ06218.1"/>
    </source>
</evidence>
<gene>
    <name evidence="3" type="ORF">PCOAH_00006270</name>
</gene>